<reference evidence="1" key="1">
    <citation type="submission" date="2021-02" db="EMBL/GenBank/DDBJ databases">
        <authorList>
            <person name="Nowell W R."/>
        </authorList>
    </citation>
    <scope>NUCLEOTIDE SEQUENCE</scope>
</reference>
<dbReference type="EMBL" id="CAJNOG010008734">
    <property type="protein sequence ID" value="CAF1569790.1"/>
    <property type="molecule type" value="Genomic_DNA"/>
</dbReference>
<evidence type="ECO:0000313" key="1">
    <source>
        <dbReference type="EMBL" id="CAF1569790.1"/>
    </source>
</evidence>
<accession>A0A815YHD7</accession>
<dbReference type="AlphaFoldDB" id="A0A815YHD7"/>
<comment type="caution">
    <text evidence="1">The sequence shown here is derived from an EMBL/GenBank/DDBJ whole genome shotgun (WGS) entry which is preliminary data.</text>
</comment>
<dbReference type="Proteomes" id="UP000663845">
    <property type="component" value="Unassembled WGS sequence"/>
</dbReference>
<gene>
    <name evidence="1" type="ORF">JYZ213_LOCUS47291</name>
</gene>
<proteinExistence type="predicted"/>
<sequence length="23" mass="2511">MTQSQTQIQTVWGFGLVCLSLGL</sequence>
<protein>
    <submittedName>
        <fullName evidence="1">Uncharacterized protein</fullName>
    </submittedName>
</protein>
<name>A0A815YHD7_9BILA</name>
<evidence type="ECO:0000313" key="2">
    <source>
        <dbReference type="Proteomes" id="UP000663845"/>
    </source>
</evidence>
<organism evidence="1 2">
    <name type="scientific">Adineta steineri</name>
    <dbReference type="NCBI Taxonomy" id="433720"/>
    <lineage>
        <taxon>Eukaryota</taxon>
        <taxon>Metazoa</taxon>
        <taxon>Spiralia</taxon>
        <taxon>Gnathifera</taxon>
        <taxon>Rotifera</taxon>
        <taxon>Eurotatoria</taxon>
        <taxon>Bdelloidea</taxon>
        <taxon>Adinetida</taxon>
        <taxon>Adinetidae</taxon>
        <taxon>Adineta</taxon>
    </lineage>
</organism>
<feature type="non-terminal residue" evidence="1">
    <location>
        <position position="23"/>
    </location>
</feature>